<dbReference type="PANTHER" id="PTHR43719">
    <property type="entry name" value="TWO-COMPONENT HISTIDINE KINASE"/>
    <property type="match status" value="1"/>
</dbReference>
<dbReference type="Pfam" id="PF00072">
    <property type="entry name" value="Response_reg"/>
    <property type="match status" value="1"/>
</dbReference>
<dbReference type="SMART" id="SM00387">
    <property type="entry name" value="HATPase_c"/>
    <property type="match status" value="1"/>
</dbReference>
<name>A0A8J8T634_HALGN</name>
<dbReference type="SUPFAM" id="SSF52172">
    <property type="entry name" value="CheY-like"/>
    <property type="match status" value="1"/>
</dbReference>
<proteinExistence type="predicted"/>
<dbReference type="AlphaFoldDB" id="A0A8J8T634"/>
<evidence type="ECO:0000313" key="7">
    <source>
        <dbReference type="Proteomes" id="UP000785679"/>
    </source>
</evidence>
<keyword evidence="7" id="KW-1185">Reference proteome</keyword>
<reference evidence="6" key="1">
    <citation type="submission" date="2019-06" db="EMBL/GenBank/DDBJ databases">
        <authorList>
            <person name="Zheng W."/>
        </authorList>
    </citation>
    <scope>NUCLEOTIDE SEQUENCE</scope>
    <source>
        <strain evidence="6">QDHG01</strain>
    </source>
</reference>
<dbReference type="OrthoDB" id="301260at2759"/>
<dbReference type="Gene3D" id="3.30.565.10">
    <property type="entry name" value="Histidine kinase-like ATPase, C-terminal domain"/>
    <property type="match status" value="1"/>
</dbReference>
<dbReference type="CDD" id="cd00082">
    <property type="entry name" value="HisKA"/>
    <property type="match status" value="1"/>
</dbReference>
<dbReference type="PROSITE" id="PS50109">
    <property type="entry name" value="HIS_KIN"/>
    <property type="match status" value="1"/>
</dbReference>
<organism evidence="6 7">
    <name type="scientific">Halteria grandinella</name>
    <dbReference type="NCBI Taxonomy" id="5974"/>
    <lineage>
        <taxon>Eukaryota</taxon>
        <taxon>Sar</taxon>
        <taxon>Alveolata</taxon>
        <taxon>Ciliophora</taxon>
        <taxon>Intramacronucleata</taxon>
        <taxon>Spirotrichea</taxon>
        <taxon>Stichotrichia</taxon>
        <taxon>Sporadotrichida</taxon>
        <taxon>Halteriidae</taxon>
        <taxon>Halteria</taxon>
    </lineage>
</organism>
<dbReference type="SMART" id="SM00448">
    <property type="entry name" value="REC"/>
    <property type="match status" value="1"/>
</dbReference>
<dbReference type="EMBL" id="RRYP01003548">
    <property type="protein sequence ID" value="TNV83704.1"/>
    <property type="molecule type" value="Genomic_DNA"/>
</dbReference>
<evidence type="ECO:0000259" key="5">
    <source>
        <dbReference type="PROSITE" id="PS50110"/>
    </source>
</evidence>
<evidence type="ECO:0000259" key="4">
    <source>
        <dbReference type="PROSITE" id="PS50109"/>
    </source>
</evidence>
<keyword evidence="1 2" id="KW-0597">Phosphoprotein</keyword>
<dbReference type="InterPro" id="IPR050956">
    <property type="entry name" value="2C_system_His_kinase"/>
</dbReference>
<gene>
    <name evidence="6" type="ORF">FGO68_gene5230</name>
</gene>
<dbReference type="CDD" id="cd17546">
    <property type="entry name" value="REC_hyHK_CKI1_RcsC-like"/>
    <property type="match status" value="1"/>
</dbReference>
<evidence type="ECO:0000256" key="2">
    <source>
        <dbReference type="PROSITE-ProRule" id="PRU00169"/>
    </source>
</evidence>
<evidence type="ECO:0000256" key="3">
    <source>
        <dbReference type="SAM" id="Coils"/>
    </source>
</evidence>
<dbReference type="PANTHER" id="PTHR43719:SF28">
    <property type="entry name" value="PEROXIDE STRESS-ACTIVATED HISTIDINE KINASE MAK1-RELATED"/>
    <property type="match status" value="1"/>
</dbReference>
<dbReference type="Pfam" id="PF00512">
    <property type="entry name" value="HisKA"/>
    <property type="match status" value="1"/>
</dbReference>
<keyword evidence="3" id="KW-0175">Coiled coil</keyword>
<feature type="coiled-coil region" evidence="3">
    <location>
        <begin position="335"/>
        <end position="362"/>
    </location>
</feature>
<evidence type="ECO:0008006" key="8">
    <source>
        <dbReference type="Google" id="ProtNLM"/>
    </source>
</evidence>
<dbReference type="InterPro" id="IPR003594">
    <property type="entry name" value="HATPase_dom"/>
</dbReference>
<feature type="modified residue" description="4-aspartylphosphate" evidence="2">
    <location>
        <position position="443"/>
    </location>
</feature>
<dbReference type="InterPro" id="IPR003661">
    <property type="entry name" value="HisK_dim/P_dom"/>
</dbReference>
<dbReference type="PRINTS" id="PR00344">
    <property type="entry name" value="BCTRLSENSOR"/>
</dbReference>
<protein>
    <recommendedName>
        <fullName evidence="8">Histidine kinase</fullName>
    </recommendedName>
</protein>
<dbReference type="PROSITE" id="PS50110">
    <property type="entry name" value="RESPONSE_REGULATORY"/>
    <property type="match status" value="1"/>
</dbReference>
<dbReference type="InterPro" id="IPR036890">
    <property type="entry name" value="HATPase_C_sf"/>
</dbReference>
<dbReference type="InterPro" id="IPR004358">
    <property type="entry name" value="Sig_transdc_His_kin-like_C"/>
</dbReference>
<dbReference type="SUPFAM" id="SSF47384">
    <property type="entry name" value="Homodimeric domain of signal transducing histidine kinase"/>
    <property type="match status" value="1"/>
</dbReference>
<sequence>MIIVKSITHFVANEQLRMQNHMLEMLTATISHDMRTPLNAILGLGGNISKYIKDSQGLIFHKIMMNSSKLLLFLVNDLLDLFRIKHGKFLKNEVLSDIRYEISEILEVFRLQSDQKGLKLLFDCEASIPRYLVIDIQRVKQILINLLGNSLKFTMRGSIAVHVDLINSLEESTFLKISVCDTGIGIKQEDRKKIFKPFGKLEDTANINTCGIGLGVSICKQIVEGLGGEIFIEDQCSSMLCSKQSSNVKSSPQSPGTTFVFTIHLMPENLLRPSDLYCASNNTSFSRKSFDSSSQIHIQIDTQYQPTVNKFDTQRPTVLEQHQKMFLRGSNKQTLSNIQRRLSQMNIEIQRDKDQQSELQEQIAQGCLCTKKNQILIVDDNVLNLMTLQHILQDVLFLTADTALNGQDALEKISQSKLPCIQCSQSADALSQPSPSYRLVIMDCNMPVMDGFQATQEIRRLYGRDQLYVVGLTAYTTEEFRVKCLRAGMDEFATKPIMREKVKEWGKIIKGE</sequence>
<dbReference type="InterPro" id="IPR001789">
    <property type="entry name" value="Sig_transdc_resp-reg_receiver"/>
</dbReference>
<accession>A0A8J8T634</accession>
<dbReference type="Gene3D" id="3.40.50.2300">
    <property type="match status" value="1"/>
</dbReference>
<dbReference type="SUPFAM" id="SSF55874">
    <property type="entry name" value="ATPase domain of HSP90 chaperone/DNA topoisomerase II/histidine kinase"/>
    <property type="match status" value="1"/>
</dbReference>
<dbReference type="GO" id="GO:0000155">
    <property type="term" value="F:phosphorelay sensor kinase activity"/>
    <property type="evidence" value="ECO:0007669"/>
    <property type="project" value="InterPro"/>
</dbReference>
<dbReference type="Gene3D" id="1.10.287.130">
    <property type="match status" value="1"/>
</dbReference>
<comment type="caution">
    <text evidence="6">The sequence shown here is derived from an EMBL/GenBank/DDBJ whole genome shotgun (WGS) entry which is preliminary data.</text>
</comment>
<dbReference type="InterPro" id="IPR011006">
    <property type="entry name" value="CheY-like_superfamily"/>
</dbReference>
<feature type="domain" description="Response regulatory" evidence="5">
    <location>
        <begin position="374"/>
        <end position="510"/>
    </location>
</feature>
<evidence type="ECO:0000256" key="1">
    <source>
        <dbReference type="ARBA" id="ARBA00022553"/>
    </source>
</evidence>
<feature type="domain" description="Histidine kinase" evidence="4">
    <location>
        <begin position="29"/>
        <end position="267"/>
    </location>
</feature>
<dbReference type="SMART" id="SM00388">
    <property type="entry name" value="HisKA"/>
    <property type="match status" value="1"/>
</dbReference>
<evidence type="ECO:0000313" key="6">
    <source>
        <dbReference type="EMBL" id="TNV83704.1"/>
    </source>
</evidence>
<dbReference type="Proteomes" id="UP000785679">
    <property type="component" value="Unassembled WGS sequence"/>
</dbReference>
<dbReference type="InterPro" id="IPR005467">
    <property type="entry name" value="His_kinase_dom"/>
</dbReference>
<dbReference type="Pfam" id="PF02518">
    <property type="entry name" value="HATPase_c"/>
    <property type="match status" value="1"/>
</dbReference>
<dbReference type="InterPro" id="IPR036097">
    <property type="entry name" value="HisK_dim/P_sf"/>
</dbReference>